<proteinExistence type="predicted"/>
<evidence type="ECO:0000256" key="1">
    <source>
        <dbReference type="SAM" id="Phobius"/>
    </source>
</evidence>
<keyword evidence="1" id="KW-0812">Transmembrane</keyword>
<dbReference type="RefSeq" id="WP_346225466.1">
    <property type="nucleotide sequence ID" value="NZ_JBDJAW010000006.1"/>
</dbReference>
<feature type="transmembrane region" description="Helical" evidence="1">
    <location>
        <begin position="85"/>
        <end position="103"/>
    </location>
</feature>
<comment type="caution">
    <text evidence="2">The sequence shown here is derived from an EMBL/GenBank/DDBJ whole genome shotgun (WGS) entry which is preliminary data.</text>
</comment>
<feature type="transmembrane region" description="Helical" evidence="1">
    <location>
        <begin position="50"/>
        <end position="73"/>
    </location>
</feature>
<evidence type="ECO:0000313" key="3">
    <source>
        <dbReference type="Proteomes" id="UP001447516"/>
    </source>
</evidence>
<keyword evidence="3" id="KW-1185">Reference proteome</keyword>
<evidence type="ECO:0000313" key="2">
    <source>
        <dbReference type="EMBL" id="MEN3535412.1"/>
    </source>
</evidence>
<organism evidence="2 3">
    <name type="scientific">Microbispora maris</name>
    <dbReference type="NCBI Taxonomy" id="3144104"/>
    <lineage>
        <taxon>Bacteria</taxon>
        <taxon>Bacillati</taxon>
        <taxon>Actinomycetota</taxon>
        <taxon>Actinomycetes</taxon>
        <taxon>Streptosporangiales</taxon>
        <taxon>Streptosporangiaceae</taxon>
        <taxon>Microbispora</taxon>
    </lineage>
</organism>
<accession>A0ABV0AMJ5</accession>
<reference evidence="2 3" key="1">
    <citation type="submission" date="2024-05" db="EMBL/GenBank/DDBJ databases">
        <title>Microbispora sp.ZYX-F-249.</title>
        <authorList>
            <person name="Xie H."/>
        </authorList>
    </citation>
    <scope>NUCLEOTIDE SEQUENCE [LARGE SCALE GENOMIC DNA]</scope>
    <source>
        <strain evidence="2 3">ZYX-F-249</strain>
    </source>
</reference>
<sequence>MFAAACVLVSAALHVLAGGAPVRGETLVAAMVLTWLGAFLLAGRQRGMEVLLSASFGAQYGMHHLFTVGAAHASPSPWTGEHGTGLGMVLIHAAIAVLSAWVLEHGESALAMIVHLAVTPVRGLRAVLRVLAGALADIAPLSPGPVGEPPFPVPRRSDFVVVVARRGPPLAVSVL</sequence>
<evidence type="ECO:0008006" key="4">
    <source>
        <dbReference type="Google" id="ProtNLM"/>
    </source>
</evidence>
<gene>
    <name evidence="2" type="ORF">AAH991_09910</name>
</gene>
<dbReference type="EMBL" id="JBDJAW010000006">
    <property type="protein sequence ID" value="MEN3535412.1"/>
    <property type="molecule type" value="Genomic_DNA"/>
</dbReference>
<dbReference type="Proteomes" id="UP001447516">
    <property type="component" value="Unassembled WGS sequence"/>
</dbReference>
<keyword evidence="1" id="KW-1133">Transmembrane helix</keyword>
<keyword evidence="1" id="KW-0472">Membrane</keyword>
<name>A0ABV0AMJ5_9ACTN</name>
<protein>
    <recommendedName>
        <fullName evidence="4">MFS transporter</fullName>
    </recommendedName>
</protein>
<feature type="transmembrane region" description="Helical" evidence="1">
    <location>
        <begin position="27"/>
        <end position="43"/>
    </location>
</feature>